<accession>A0ABQ5GSF2</accession>
<dbReference type="Proteomes" id="UP001151760">
    <property type="component" value="Unassembled WGS sequence"/>
</dbReference>
<dbReference type="EMBL" id="BQNB010018776">
    <property type="protein sequence ID" value="GJT78146.1"/>
    <property type="molecule type" value="Genomic_DNA"/>
</dbReference>
<proteinExistence type="predicted"/>
<evidence type="ECO:0000313" key="2">
    <source>
        <dbReference type="Proteomes" id="UP001151760"/>
    </source>
</evidence>
<organism evidence="1 2">
    <name type="scientific">Tanacetum coccineum</name>
    <dbReference type="NCBI Taxonomy" id="301880"/>
    <lineage>
        <taxon>Eukaryota</taxon>
        <taxon>Viridiplantae</taxon>
        <taxon>Streptophyta</taxon>
        <taxon>Embryophyta</taxon>
        <taxon>Tracheophyta</taxon>
        <taxon>Spermatophyta</taxon>
        <taxon>Magnoliopsida</taxon>
        <taxon>eudicotyledons</taxon>
        <taxon>Gunneridae</taxon>
        <taxon>Pentapetalae</taxon>
        <taxon>asterids</taxon>
        <taxon>campanulids</taxon>
        <taxon>Asterales</taxon>
        <taxon>Asteraceae</taxon>
        <taxon>Asteroideae</taxon>
        <taxon>Anthemideae</taxon>
        <taxon>Anthemidinae</taxon>
        <taxon>Tanacetum</taxon>
    </lineage>
</organism>
<keyword evidence="2" id="KW-1185">Reference proteome</keyword>
<name>A0ABQ5GSF2_9ASTR</name>
<gene>
    <name evidence="1" type="ORF">Tco_1044871</name>
</gene>
<evidence type="ECO:0000313" key="1">
    <source>
        <dbReference type="EMBL" id="GJT78146.1"/>
    </source>
</evidence>
<comment type="caution">
    <text evidence="1">The sequence shown here is derived from an EMBL/GenBank/DDBJ whole genome shotgun (WGS) entry which is preliminary data.</text>
</comment>
<reference evidence="1" key="1">
    <citation type="journal article" date="2022" name="Int. J. Mol. Sci.">
        <title>Draft Genome of Tanacetum Coccineum: Genomic Comparison of Closely Related Tanacetum-Family Plants.</title>
        <authorList>
            <person name="Yamashiro T."/>
            <person name="Shiraishi A."/>
            <person name="Nakayama K."/>
            <person name="Satake H."/>
        </authorList>
    </citation>
    <scope>NUCLEOTIDE SEQUENCE</scope>
</reference>
<protein>
    <submittedName>
        <fullName evidence="1">Uncharacterized protein</fullName>
    </submittedName>
</protein>
<sequence>MAVHISLAVFTCINTTGRMFSAAINCCKSTFVVNMDRQNVTSLDIHPFDLVSRYPRKPRMPTENIFPGPTSVDGSFEPAAYIVMQLAILEDVFTGVDMMND</sequence>
<reference evidence="1" key="2">
    <citation type="submission" date="2022-01" db="EMBL/GenBank/DDBJ databases">
        <authorList>
            <person name="Yamashiro T."/>
            <person name="Shiraishi A."/>
            <person name="Satake H."/>
            <person name="Nakayama K."/>
        </authorList>
    </citation>
    <scope>NUCLEOTIDE SEQUENCE</scope>
</reference>